<feature type="region of interest" description="Disordered" evidence="1">
    <location>
        <begin position="154"/>
        <end position="251"/>
    </location>
</feature>
<feature type="compositionally biased region" description="Basic residues" evidence="1">
    <location>
        <begin position="190"/>
        <end position="204"/>
    </location>
</feature>
<dbReference type="Pfam" id="PF02179">
    <property type="entry name" value="BAG"/>
    <property type="match status" value="1"/>
</dbReference>
<evidence type="ECO:0000313" key="4">
    <source>
        <dbReference type="Proteomes" id="UP000011761"/>
    </source>
</evidence>
<dbReference type="RefSeq" id="XP_007671566.1">
    <property type="nucleotide sequence ID" value="XM_007673376.1"/>
</dbReference>
<evidence type="ECO:0000259" key="2">
    <source>
        <dbReference type="PROSITE" id="PS51035"/>
    </source>
</evidence>
<dbReference type="GeneID" id="19117384"/>
<dbReference type="SUPFAM" id="SSF54236">
    <property type="entry name" value="Ubiquitin-like"/>
    <property type="match status" value="1"/>
</dbReference>
<proteinExistence type="predicted"/>
<dbReference type="InterPro" id="IPR003103">
    <property type="entry name" value="BAG_domain"/>
</dbReference>
<dbReference type="InterPro" id="IPR029071">
    <property type="entry name" value="Ubiquitin-like_domsf"/>
</dbReference>
<protein>
    <recommendedName>
        <fullName evidence="2">BAG domain-containing protein</fullName>
    </recommendedName>
</protein>
<name>M2MTX9_BAUPA</name>
<feature type="compositionally biased region" description="Polar residues" evidence="1">
    <location>
        <begin position="208"/>
        <end position="228"/>
    </location>
</feature>
<organism evidence="3 4">
    <name type="scientific">Baudoinia panamericana (strain UAMH 10762)</name>
    <name type="common">Angels' share fungus</name>
    <name type="synonym">Baudoinia compniacensis (strain UAMH 10762)</name>
    <dbReference type="NCBI Taxonomy" id="717646"/>
    <lineage>
        <taxon>Eukaryota</taxon>
        <taxon>Fungi</taxon>
        <taxon>Dikarya</taxon>
        <taxon>Ascomycota</taxon>
        <taxon>Pezizomycotina</taxon>
        <taxon>Dothideomycetes</taxon>
        <taxon>Dothideomycetidae</taxon>
        <taxon>Mycosphaerellales</taxon>
        <taxon>Teratosphaeriaceae</taxon>
        <taxon>Baudoinia</taxon>
    </lineage>
</organism>
<keyword evidence="4" id="KW-1185">Reference proteome</keyword>
<dbReference type="SUPFAM" id="SSF63491">
    <property type="entry name" value="BAG domain"/>
    <property type="match status" value="1"/>
</dbReference>
<dbReference type="STRING" id="717646.M2MTX9"/>
<dbReference type="GO" id="GO:0051087">
    <property type="term" value="F:protein-folding chaperone binding"/>
    <property type="evidence" value="ECO:0007669"/>
    <property type="project" value="InterPro"/>
</dbReference>
<feature type="compositionally biased region" description="Low complexity" evidence="1">
    <location>
        <begin position="229"/>
        <end position="238"/>
    </location>
</feature>
<dbReference type="HOGENOM" id="CLU_032998_0_0_1"/>
<dbReference type="KEGG" id="bcom:BAUCODRAFT_80839"/>
<dbReference type="SMART" id="SM00264">
    <property type="entry name" value="BAG"/>
    <property type="match status" value="1"/>
</dbReference>
<feature type="region of interest" description="Disordered" evidence="1">
    <location>
        <begin position="41"/>
        <end position="69"/>
    </location>
</feature>
<gene>
    <name evidence="3" type="ORF">BAUCODRAFT_80839</name>
</gene>
<evidence type="ECO:0000313" key="3">
    <source>
        <dbReference type="EMBL" id="EMD00382.1"/>
    </source>
</evidence>
<feature type="compositionally biased region" description="Acidic residues" evidence="1">
    <location>
        <begin position="156"/>
        <end position="177"/>
    </location>
</feature>
<feature type="domain" description="BAG" evidence="2">
    <location>
        <begin position="264"/>
        <end position="333"/>
    </location>
</feature>
<dbReference type="OrthoDB" id="417450at2759"/>
<dbReference type="AlphaFoldDB" id="M2MTX9"/>
<dbReference type="eggNOG" id="ENOG502S9SN">
    <property type="taxonomic scope" value="Eukaryota"/>
</dbReference>
<sequence>MSWYSRFGNMTGRFSPFTRSPPQGSTRVSDGDFSYITADDLRKHGSDTTPHHHPHHHGSHVDESSVDMGPPRETDCLILRNKKKDHVVHFPAYSIAKGQLTVGQVREHAAKKTGTADARRVKLLYLGKNLSDDSRSCRAEGLRNESELLCTIAEGVLDDEEDEEDDGEGEEDDDAGEAEGGVGLGGEQPRRKRNRGKKTKRRNKRDATQQQASGTSTPAELNIPQPSTAASSQHSRAPSPRPPPAPMTPMDKLNALRATLETFLPQVHAFKTSPPVDQAKREYEHKKLTETILAQVLLKLDAVETDGDADARARRKELVRETNGVLQDLDAVVKG</sequence>
<feature type="compositionally biased region" description="Basic and acidic residues" evidence="1">
    <location>
        <begin position="41"/>
        <end position="50"/>
    </location>
</feature>
<dbReference type="Proteomes" id="UP000011761">
    <property type="component" value="Unassembled WGS sequence"/>
</dbReference>
<dbReference type="Gene3D" id="3.10.20.90">
    <property type="entry name" value="Phosphatidylinositol 3-kinase Catalytic Subunit, Chain A, domain 1"/>
    <property type="match status" value="1"/>
</dbReference>
<accession>M2MTX9</accession>
<dbReference type="EMBL" id="KB445550">
    <property type="protein sequence ID" value="EMD00382.1"/>
    <property type="molecule type" value="Genomic_DNA"/>
</dbReference>
<reference evidence="3 4" key="1">
    <citation type="journal article" date="2012" name="PLoS Pathog.">
        <title>Diverse lifestyles and strategies of plant pathogenesis encoded in the genomes of eighteen Dothideomycetes fungi.</title>
        <authorList>
            <person name="Ohm R.A."/>
            <person name="Feau N."/>
            <person name="Henrissat B."/>
            <person name="Schoch C.L."/>
            <person name="Horwitz B.A."/>
            <person name="Barry K.W."/>
            <person name="Condon B.J."/>
            <person name="Copeland A.C."/>
            <person name="Dhillon B."/>
            <person name="Glaser F."/>
            <person name="Hesse C.N."/>
            <person name="Kosti I."/>
            <person name="LaButti K."/>
            <person name="Lindquist E.A."/>
            <person name="Lucas S."/>
            <person name="Salamov A.A."/>
            <person name="Bradshaw R.E."/>
            <person name="Ciuffetti L."/>
            <person name="Hamelin R.C."/>
            <person name="Kema G.H.J."/>
            <person name="Lawrence C."/>
            <person name="Scott J.A."/>
            <person name="Spatafora J.W."/>
            <person name="Turgeon B.G."/>
            <person name="de Wit P.J.G.M."/>
            <person name="Zhong S."/>
            <person name="Goodwin S.B."/>
            <person name="Grigoriev I.V."/>
        </authorList>
    </citation>
    <scope>NUCLEOTIDE SEQUENCE [LARGE SCALE GENOMIC DNA]</scope>
    <source>
        <strain evidence="3 4">UAMH 10762</strain>
    </source>
</reference>
<dbReference type="PROSITE" id="PS51035">
    <property type="entry name" value="BAG"/>
    <property type="match status" value="1"/>
</dbReference>
<dbReference type="Gene3D" id="1.20.58.120">
    <property type="entry name" value="BAG domain"/>
    <property type="match status" value="1"/>
</dbReference>
<dbReference type="OMA" id="MSWRNPL"/>
<dbReference type="InterPro" id="IPR036533">
    <property type="entry name" value="BAG_dom_sf"/>
</dbReference>
<evidence type="ECO:0000256" key="1">
    <source>
        <dbReference type="SAM" id="MobiDB-lite"/>
    </source>
</evidence>